<organism evidence="15 16">
    <name type="scientific">Calicophoron daubneyi</name>
    <name type="common">Rumen fluke</name>
    <name type="synonym">Paramphistomum daubneyi</name>
    <dbReference type="NCBI Taxonomy" id="300641"/>
    <lineage>
        <taxon>Eukaryota</taxon>
        <taxon>Metazoa</taxon>
        <taxon>Spiralia</taxon>
        <taxon>Lophotrochozoa</taxon>
        <taxon>Platyhelminthes</taxon>
        <taxon>Trematoda</taxon>
        <taxon>Digenea</taxon>
        <taxon>Plagiorchiida</taxon>
        <taxon>Pronocephalata</taxon>
        <taxon>Paramphistomoidea</taxon>
        <taxon>Paramphistomidae</taxon>
        <taxon>Calicophoron</taxon>
    </lineage>
</organism>
<dbReference type="PANTHER" id="PTHR10309:SF0">
    <property type="entry name" value="MANNOSE-6-PHOSPHATE ISOMERASE"/>
    <property type="match status" value="1"/>
</dbReference>
<dbReference type="EC" id="5.3.1.8" evidence="5"/>
<evidence type="ECO:0000256" key="10">
    <source>
        <dbReference type="ARBA" id="ARBA00030762"/>
    </source>
</evidence>
<reference evidence="15" key="1">
    <citation type="submission" date="2024-06" db="EMBL/GenBank/DDBJ databases">
        <authorList>
            <person name="Liu X."/>
            <person name="Lenzi L."/>
            <person name="Haldenby T S."/>
            <person name="Uol C."/>
        </authorList>
    </citation>
    <scope>NUCLEOTIDE SEQUENCE</scope>
</reference>
<comment type="caution">
    <text evidence="15">The sequence shown here is derived from an EMBL/GenBank/DDBJ whole genome shotgun (WGS) entry which is preliminary data.</text>
</comment>
<feature type="region of interest" description="Disordered" evidence="12">
    <location>
        <begin position="402"/>
        <end position="433"/>
    </location>
</feature>
<keyword evidence="6" id="KW-0479">Metal-binding</keyword>
<accession>A0AAV2SXU3</accession>
<dbReference type="InterPro" id="IPR046457">
    <property type="entry name" value="PMI_typeI_cat"/>
</dbReference>
<keyword evidence="7" id="KW-0862">Zinc</keyword>
<dbReference type="PANTHER" id="PTHR10309">
    <property type="entry name" value="MANNOSE-6-PHOSPHATE ISOMERASE"/>
    <property type="match status" value="1"/>
</dbReference>
<dbReference type="Gene3D" id="1.10.441.10">
    <property type="entry name" value="Phosphomannose Isomerase, domain 2"/>
    <property type="match status" value="1"/>
</dbReference>
<dbReference type="InterPro" id="IPR018050">
    <property type="entry name" value="Pmannose_isomerase-type1_CS"/>
</dbReference>
<dbReference type="NCBIfam" id="TIGR00218">
    <property type="entry name" value="manA"/>
    <property type="match status" value="1"/>
</dbReference>
<evidence type="ECO:0000256" key="6">
    <source>
        <dbReference type="ARBA" id="ARBA00022723"/>
    </source>
</evidence>
<comment type="catalytic activity">
    <reaction evidence="1">
        <text>D-mannose 6-phosphate = D-fructose 6-phosphate</text>
        <dbReference type="Rhea" id="RHEA:12356"/>
        <dbReference type="ChEBI" id="CHEBI:58735"/>
        <dbReference type="ChEBI" id="CHEBI:61527"/>
        <dbReference type="EC" id="5.3.1.8"/>
    </reaction>
</comment>
<dbReference type="InterPro" id="IPR046458">
    <property type="entry name" value="PMI_typeI_hel"/>
</dbReference>
<proteinExistence type="inferred from homology"/>
<comment type="cofactor">
    <cofactor evidence="2">
        <name>Zn(2+)</name>
        <dbReference type="ChEBI" id="CHEBI:29105"/>
    </cofactor>
</comment>
<comment type="pathway">
    <text evidence="3 11">Nucleotide-sugar biosynthesis; GDP-alpha-D-mannose biosynthesis; alpha-D-mannose 1-phosphate from D-fructose 6-phosphate: step 1/2.</text>
</comment>
<dbReference type="InterPro" id="IPR011051">
    <property type="entry name" value="RmlC_Cupin_sf"/>
</dbReference>
<protein>
    <recommendedName>
        <fullName evidence="5">mannose-6-phosphate isomerase</fullName>
        <ecNumber evidence="5">5.3.1.8</ecNumber>
    </recommendedName>
    <alternativeName>
        <fullName evidence="9">Phosphohexomutase</fullName>
    </alternativeName>
    <alternativeName>
        <fullName evidence="10">Phosphomannose isomerase</fullName>
    </alternativeName>
</protein>
<evidence type="ECO:0000259" key="14">
    <source>
        <dbReference type="Pfam" id="PF20512"/>
    </source>
</evidence>
<feature type="domain" description="Phosphomannose isomerase type I catalytic" evidence="13">
    <location>
        <begin position="1"/>
        <end position="145"/>
    </location>
</feature>
<dbReference type="Proteomes" id="UP001497525">
    <property type="component" value="Unassembled WGS sequence"/>
</dbReference>
<evidence type="ECO:0000256" key="1">
    <source>
        <dbReference type="ARBA" id="ARBA00000757"/>
    </source>
</evidence>
<dbReference type="GO" id="GO:0009298">
    <property type="term" value="P:GDP-mannose biosynthetic process"/>
    <property type="evidence" value="ECO:0007669"/>
    <property type="project" value="InterPro"/>
</dbReference>
<dbReference type="GO" id="GO:0005975">
    <property type="term" value="P:carbohydrate metabolic process"/>
    <property type="evidence" value="ECO:0007669"/>
    <property type="project" value="InterPro"/>
</dbReference>
<dbReference type="InterPro" id="IPR014710">
    <property type="entry name" value="RmlC-like_jellyroll"/>
</dbReference>
<feature type="compositionally biased region" description="Low complexity" evidence="12">
    <location>
        <begin position="408"/>
        <end position="417"/>
    </location>
</feature>
<dbReference type="GO" id="GO:0008270">
    <property type="term" value="F:zinc ion binding"/>
    <property type="evidence" value="ECO:0007669"/>
    <property type="project" value="InterPro"/>
</dbReference>
<gene>
    <name evidence="15" type="ORF">CDAUBV1_LOCUS829</name>
</gene>
<dbReference type="CDD" id="cd07011">
    <property type="entry name" value="cupin_PMI_type_I_N"/>
    <property type="match status" value="1"/>
</dbReference>
<dbReference type="PROSITE" id="PS00966">
    <property type="entry name" value="PMI_I_2"/>
    <property type="match status" value="1"/>
</dbReference>
<sequence length="491" mass="53613">MFRLTCESQNYAWGKVGDASEVYNLLHKSQYAKIDPKKPYAELWMGTHPSGPSKLQDFSGKTLESYISENPSSLGTCVRRKFGSSLPFLFKVLSVAKALSIQAHPTKSHAEALHRQRPDLYKDSNHKPELAIALTPFEALLAFRPIAEIAQLVQAIPELLEIVGPESASDLVSASSCPEQYDIVSVAIKAAYAKLMRADHETVAPRVEALKNRFIDNVGLTLPKSMCEIDTKALVNVYLRLATDFPGDVGCFSLFFLNYVTLKPGEAVFLEANLPHAYISGDCIECMACSDNVVRAGLTPKFKDVDCLLSMLQYEPHSVNSVKFEGRKRRVDCSLASGNPAMDSFTGVIYPEIITYSPPVDDFTVDKIVIPIDCPVFELLPIESASILLIVRGSGTLQRLSGSGVELDSSSQQSSHTTDSKITSNQAMGTPAGRVPELLPFTRGSVFFISAGVSVCVRPEPEKSQTDIASEPTPLLGFRAYANVDFLMACP</sequence>
<evidence type="ECO:0000256" key="4">
    <source>
        <dbReference type="ARBA" id="ARBA00010772"/>
    </source>
</evidence>
<dbReference type="GO" id="GO:0004476">
    <property type="term" value="F:mannose-6-phosphate isomerase activity"/>
    <property type="evidence" value="ECO:0007669"/>
    <property type="project" value="UniProtKB-EC"/>
</dbReference>
<feature type="domain" description="Phosphomannose isomerase type I helical insertion" evidence="14">
    <location>
        <begin position="162"/>
        <end position="257"/>
    </location>
</feature>
<dbReference type="SUPFAM" id="SSF51182">
    <property type="entry name" value="RmlC-like cupins"/>
    <property type="match status" value="1"/>
</dbReference>
<evidence type="ECO:0000256" key="11">
    <source>
        <dbReference type="RuleBase" id="RU004248"/>
    </source>
</evidence>
<evidence type="ECO:0000313" key="16">
    <source>
        <dbReference type="Proteomes" id="UP001497525"/>
    </source>
</evidence>
<evidence type="ECO:0000256" key="7">
    <source>
        <dbReference type="ARBA" id="ARBA00022833"/>
    </source>
</evidence>
<evidence type="ECO:0000313" key="15">
    <source>
        <dbReference type="EMBL" id="CAL5129755.1"/>
    </source>
</evidence>
<evidence type="ECO:0000256" key="12">
    <source>
        <dbReference type="SAM" id="MobiDB-lite"/>
    </source>
</evidence>
<keyword evidence="8" id="KW-0413">Isomerase</keyword>
<evidence type="ECO:0000256" key="9">
    <source>
        <dbReference type="ARBA" id="ARBA00029741"/>
    </source>
</evidence>
<dbReference type="GO" id="GO:0005829">
    <property type="term" value="C:cytosol"/>
    <property type="evidence" value="ECO:0007669"/>
    <property type="project" value="TreeGrafter"/>
</dbReference>
<dbReference type="Pfam" id="PF20512">
    <property type="entry name" value="PMI_typeI_hel"/>
    <property type="match status" value="1"/>
</dbReference>
<evidence type="ECO:0000256" key="5">
    <source>
        <dbReference type="ARBA" id="ARBA00011956"/>
    </source>
</evidence>
<dbReference type="InterPro" id="IPR001250">
    <property type="entry name" value="Man6P_Isoase-1"/>
</dbReference>
<dbReference type="PRINTS" id="PR00714">
    <property type="entry name" value="MAN6PISMRASE"/>
</dbReference>
<dbReference type="AlphaFoldDB" id="A0AAV2SXU3"/>
<dbReference type="Pfam" id="PF20511">
    <property type="entry name" value="PMI_typeI_cat"/>
    <property type="match status" value="1"/>
</dbReference>
<evidence type="ECO:0000259" key="13">
    <source>
        <dbReference type="Pfam" id="PF20511"/>
    </source>
</evidence>
<name>A0AAV2SXU3_CALDB</name>
<dbReference type="InterPro" id="IPR016305">
    <property type="entry name" value="Mannose-6-P_Isomerase"/>
</dbReference>
<dbReference type="PROSITE" id="PS00965">
    <property type="entry name" value="PMI_I_1"/>
    <property type="match status" value="1"/>
</dbReference>
<evidence type="ECO:0000256" key="8">
    <source>
        <dbReference type="ARBA" id="ARBA00023235"/>
    </source>
</evidence>
<evidence type="ECO:0000256" key="3">
    <source>
        <dbReference type="ARBA" id="ARBA00004666"/>
    </source>
</evidence>
<comment type="similarity">
    <text evidence="4">Belongs to the mannose-6-phosphate isomerase type 1 family.</text>
</comment>
<evidence type="ECO:0000256" key="2">
    <source>
        <dbReference type="ARBA" id="ARBA00001947"/>
    </source>
</evidence>
<dbReference type="Gene3D" id="2.60.120.10">
    <property type="entry name" value="Jelly Rolls"/>
    <property type="match status" value="2"/>
</dbReference>
<dbReference type="EMBL" id="CAXLJL010000025">
    <property type="protein sequence ID" value="CAL5129755.1"/>
    <property type="molecule type" value="Genomic_DNA"/>
</dbReference>